<gene>
    <name evidence="1" type="ORF">A9Q84_18195</name>
</gene>
<protein>
    <submittedName>
        <fullName evidence="1">Uncharacterized protein</fullName>
    </submittedName>
</protein>
<dbReference type="AlphaFoldDB" id="A0A1Y5F6W2"/>
<dbReference type="EMBL" id="MAAO01000012">
    <property type="protein sequence ID" value="OUR94044.1"/>
    <property type="molecule type" value="Genomic_DNA"/>
</dbReference>
<evidence type="ECO:0000313" key="2">
    <source>
        <dbReference type="Proteomes" id="UP000196531"/>
    </source>
</evidence>
<sequence>MEIISGILTKKQIDHEGIESSMINTTCKALVPFPKQLNAPFEEITVRFNHLYADEFKNGIAMTKMKNLEVHQDGSKDIPLGKKYYFKPSDYGRFVVRAPGKILVKEFFKDRMAKKEKFNKLLDCVKNRRDGCLRECHHYSPYKYDNFVKKYGKKRLFLSLERLLTVDDTTAIDIGDSGKRNGGASIDFSNSHLNIDLYFPIDKKIVGCSIYHNSV</sequence>
<reference evidence="2" key="1">
    <citation type="journal article" date="2017" name="Proc. Natl. Acad. Sci. U.S.A.">
        <title>Simulation of Deepwater Horizon oil plume reveals substrate specialization within a complex community of hydrocarbon-degraders.</title>
        <authorList>
            <person name="Hu P."/>
            <person name="Dubinsky E.A."/>
            <person name="Probst A.J."/>
            <person name="Wang J."/>
            <person name="Sieber C.M.K."/>
            <person name="Tom L.M."/>
            <person name="Gardinali P."/>
            <person name="Banfield J.F."/>
            <person name="Atlas R.M."/>
            <person name="Andersen G.L."/>
        </authorList>
    </citation>
    <scope>NUCLEOTIDE SEQUENCE [LARGE SCALE GENOMIC DNA]</scope>
</reference>
<accession>A0A1Y5F6W2</accession>
<name>A0A1Y5F6W2_9BACT</name>
<proteinExistence type="predicted"/>
<organism evidence="1 2">
    <name type="scientific">Halobacteriovorax marinus</name>
    <dbReference type="NCBI Taxonomy" id="97084"/>
    <lineage>
        <taxon>Bacteria</taxon>
        <taxon>Pseudomonadati</taxon>
        <taxon>Bdellovibrionota</taxon>
        <taxon>Bacteriovoracia</taxon>
        <taxon>Bacteriovoracales</taxon>
        <taxon>Halobacteriovoraceae</taxon>
        <taxon>Halobacteriovorax</taxon>
    </lineage>
</organism>
<evidence type="ECO:0000313" key="1">
    <source>
        <dbReference type="EMBL" id="OUR94044.1"/>
    </source>
</evidence>
<dbReference type="Proteomes" id="UP000196531">
    <property type="component" value="Unassembled WGS sequence"/>
</dbReference>
<comment type="caution">
    <text evidence="1">The sequence shown here is derived from an EMBL/GenBank/DDBJ whole genome shotgun (WGS) entry which is preliminary data.</text>
</comment>